<feature type="chain" id="PRO_5011557587" description="High-affinity zinc uptake system protein ZnuA" evidence="7">
    <location>
        <begin position="31"/>
        <end position="338"/>
    </location>
</feature>
<dbReference type="STRING" id="83401.SAMN05421742_104134"/>
<evidence type="ECO:0000256" key="6">
    <source>
        <dbReference type="SAM" id="MobiDB-lite"/>
    </source>
</evidence>
<sequence length="338" mass="36191">MTSFSRRALGRFAALALFLSFSLLALPARAAEPLSVVVSILPQKWLVEAVGGDAVTVTVMVPPGASPATYEPKPGQMRALEAADLYFSIGVPFEAAWLPRLHDAAPGLAVIDMARDVKRRPIDGLPAAHDEHDHDAHDHDEHADEHEGDHEHEDHADHDQGTVIDHGDHQHVVGQPDPHVWLSPAAMRLMAATVFESLSTARPQAAPALRANLTEAVATIGAVDQAVAESLAGIERPTFMVFHPAWGYFADLYGLHQLPIEVHGNEPSPRELAQVIDTARDHRVSAVFVQAQFSQRAAEAIAGDLGISVVALDPLDPDWPATLKAAGDAFAKALGPAQ</sequence>
<accession>A0A1G7ZLX0</accession>
<keyword evidence="5" id="KW-0864">Zinc transport</keyword>
<gene>
    <name evidence="8" type="ORF">SAMN05421742_104134</name>
</gene>
<dbReference type="Gene3D" id="3.40.50.1980">
    <property type="entry name" value="Nitrogenase molybdenum iron protein domain"/>
    <property type="match status" value="3"/>
</dbReference>
<dbReference type="RefSeq" id="WP_092617843.1">
    <property type="nucleotide sequence ID" value="NZ_FNCV01000004.1"/>
</dbReference>
<dbReference type="GO" id="GO:0006829">
    <property type="term" value="P:zinc ion transport"/>
    <property type="evidence" value="ECO:0007669"/>
    <property type="project" value="UniProtKB-KW"/>
</dbReference>
<dbReference type="PANTHER" id="PTHR42953:SF3">
    <property type="entry name" value="HIGH-AFFINITY ZINC UPTAKE SYSTEM PROTEIN ZNUA"/>
    <property type="match status" value="1"/>
</dbReference>
<dbReference type="OrthoDB" id="9793396at2"/>
<keyword evidence="9" id="KW-1185">Reference proteome</keyword>
<evidence type="ECO:0000313" key="8">
    <source>
        <dbReference type="EMBL" id="SDH09100.1"/>
    </source>
</evidence>
<dbReference type="SUPFAM" id="SSF53807">
    <property type="entry name" value="Helical backbone' metal receptor"/>
    <property type="match status" value="1"/>
</dbReference>
<dbReference type="GO" id="GO:0046872">
    <property type="term" value="F:metal ion binding"/>
    <property type="evidence" value="ECO:0007669"/>
    <property type="project" value="InterPro"/>
</dbReference>
<name>A0A1G7ZLX0_9PROT</name>
<dbReference type="Proteomes" id="UP000217076">
    <property type="component" value="Unassembled WGS sequence"/>
</dbReference>
<keyword evidence="4 7" id="KW-0732">Signal</keyword>
<evidence type="ECO:0000313" key="9">
    <source>
        <dbReference type="Proteomes" id="UP000217076"/>
    </source>
</evidence>
<evidence type="ECO:0000256" key="3">
    <source>
        <dbReference type="ARBA" id="ARBA00022448"/>
    </source>
</evidence>
<evidence type="ECO:0000256" key="5">
    <source>
        <dbReference type="ARBA" id="ARBA00022906"/>
    </source>
</evidence>
<dbReference type="EMBL" id="FNCV01000004">
    <property type="protein sequence ID" value="SDH09100.1"/>
    <property type="molecule type" value="Genomic_DNA"/>
</dbReference>
<evidence type="ECO:0000256" key="7">
    <source>
        <dbReference type="SAM" id="SignalP"/>
    </source>
</evidence>
<feature type="region of interest" description="Disordered" evidence="6">
    <location>
        <begin position="124"/>
        <end position="178"/>
    </location>
</feature>
<dbReference type="InterPro" id="IPR050492">
    <property type="entry name" value="Bact_metal-bind_prot9"/>
</dbReference>
<keyword evidence="3" id="KW-0813">Transport</keyword>
<organism evidence="8 9">
    <name type="scientific">Roseospirillum parvum</name>
    <dbReference type="NCBI Taxonomy" id="83401"/>
    <lineage>
        <taxon>Bacteria</taxon>
        <taxon>Pseudomonadati</taxon>
        <taxon>Pseudomonadota</taxon>
        <taxon>Alphaproteobacteria</taxon>
        <taxon>Rhodospirillales</taxon>
        <taxon>Rhodospirillaceae</taxon>
        <taxon>Roseospirillum</taxon>
    </lineage>
</organism>
<dbReference type="InterPro" id="IPR006127">
    <property type="entry name" value="ZnuA-like"/>
</dbReference>
<evidence type="ECO:0000256" key="1">
    <source>
        <dbReference type="ARBA" id="ARBA00011028"/>
    </source>
</evidence>
<keyword evidence="5" id="KW-0862">Zinc</keyword>
<proteinExistence type="inferred from homology"/>
<comment type="similarity">
    <text evidence="1">Belongs to the bacterial solute-binding protein 9 family.</text>
</comment>
<protein>
    <recommendedName>
        <fullName evidence="2">High-affinity zinc uptake system protein ZnuA</fullName>
    </recommendedName>
</protein>
<evidence type="ECO:0000256" key="2">
    <source>
        <dbReference type="ARBA" id="ARBA00015915"/>
    </source>
</evidence>
<evidence type="ECO:0000256" key="4">
    <source>
        <dbReference type="ARBA" id="ARBA00022729"/>
    </source>
</evidence>
<dbReference type="AlphaFoldDB" id="A0A1G7ZLX0"/>
<dbReference type="PANTHER" id="PTHR42953">
    <property type="entry name" value="HIGH-AFFINITY ZINC UPTAKE SYSTEM PROTEIN ZNUA-RELATED"/>
    <property type="match status" value="1"/>
</dbReference>
<reference evidence="9" key="1">
    <citation type="submission" date="2016-10" db="EMBL/GenBank/DDBJ databases">
        <authorList>
            <person name="Varghese N."/>
            <person name="Submissions S."/>
        </authorList>
    </citation>
    <scope>NUCLEOTIDE SEQUENCE [LARGE SCALE GENOMIC DNA]</scope>
    <source>
        <strain evidence="9">930I</strain>
    </source>
</reference>
<feature type="compositionally biased region" description="Basic and acidic residues" evidence="6">
    <location>
        <begin position="124"/>
        <end position="171"/>
    </location>
</feature>
<keyword evidence="5" id="KW-0406">Ion transport</keyword>
<feature type="signal peptide" evidence="7">
    <location>
        <begin position="1"/>
        <end position="30"/>
    </location>
</feature>
<dbReference type="Pfam" id="PF01297">
    <property type="entry name" value="ZnuA"/>
    <property type="match status" value="1"/>
</dbReference>